<dbReference type="GO" id="GO:0004359">
    <property type="term" value="F:glutaminase activity"/>
    <property type="evidence" value="ECO:0007669"/>
    <property type="project" value="RHEA"/>
</dbReference>
<feature type="binding site" evidence="11">
    <location>
        <position position="59"/>
    </location>
    <ligand>
        <name>L-glutamine</name>
        <dbReference type="ChEBI" id="CHEBI:58359"/>
    </ligand>
</feature>
<dbReference type="FunFam" id="3.40.50.300:FF:000009">
    <property type="entry name" value="CTP synthase"/>
    <property type="match status" value="1"/>
</dbReference>
<dbReference type="NCBIfam" id="TIGR00337">
    <property type="entry name" value="PyrG"/>
    <property type="match status" value="1"/>
</dbReference>
<dbReference type="PANTHER" id="PTHR11550">
    <property type="entry name" value="CTP SYNTHASE"/>
    <property type="match status" value="1"/>
</dbReference>
<feature type="binding site" evidence="11">
    <location>
        <position position="229"/>
    </location>
    <ligand>
        <name>CTP</name>
        <dbReference type="ChEBI" id="CHEBI:37563"/>
        <note>allosteric inhibitor</note>
    </ligand>
</feature>
<sequence length="546" mass="60717">MNFPKDTKFIFVTGGVCSGLGKGLAAASIGALLKAAKLNVFSLKLDPYLNVDPGTMNPYQHGEVFVLDDGTETDLDLGHYERFLDVSLSKLSNLTSGQVYQQVLNRERKGEFLGKTIQIIPHITDAIHDHIAQAAKESGADVLIMEIGGTVGDIEGEPYLEAARQMHHKLGSSRVMFVHVSLLPYLKTSRELKTKPTQASVRELRRLGVQPDIVLLRTDYPVDGDISKKVSLFCDVAPNAVIPAPTLKSIYEVPLQLEKKKISKIIFDHFGINKRQPDMSKWVELAKKVKNGKYAVSVGIIGKYTALGDAYLSVLEALKAASYAEDVKLSIIWLDSEKLEKKNSPEIKKLKSVQGILVPGGFGVRGTEGKILAAKYARENNIPYLGLCLGMQIAAIEFARNVLGHKKATSGEFDSESKEQVIHIIPEQAKKLLQQDYGATMRLGSWECVLEKGTKTAKVYGKVKINERHRHRYEFNNAYREEFEEQGMRIAGKTPDGELVEILELKKHPWFVGVQFHPELKSRPISPHPLFCGFIQESKKLGKKIS</sequence>
<comment type="catalytic activity">
    <reaction evidence="10 11">
        <text>UTP + L-glutamine + ATP + H2O = CTP + L-glutamate + ADP + phosphate + 2 H(+)</text>
        <dbReference type="Rhea" id="RHEA:26426"/>
        <dbReference type="ChEBI" id="CHEBI:15377"/>
        <dbReference type="ChEBI" id="CHEBI:15378"/>
        <dbReference type="ChEBI" id="CHEBI:29985"/>
        <dbReference type="ChEBI" id="CHEBI:30616"/>
        <dbReference type="ChEBI" id="CHEBI:37563"/>
        <dbReference type="ChEBI" id="CHEBI:43474"/>
        <dbReference type="ChEBI" id="CHEBI:46398"/>
        <dbReference type="ChEBI" id="CHEBI:58359"/>
        <dbReference type="ChEBI" id="CHEBI:456216"/>
        <dbReference type="EC" id="6.3.4.2"/>
    </reaction>
</comment>
<keyword evidence="8 11" id="KW-0315">Glutamine amidotransferase</keyword>
<comment type="subunit">
    <text evidence="11">Homotetramer.</text>
</comment>
<dbReference type="Gene3D" id="3.40.50.880">
    <property type="match status" value="1"/>
</dbReference>
<dbReference type="GO" id="GO:0097268">
    <property type="term" value="C:cytoophidium"/>
    <property type="evidence" value="ECO:0007669"/>
    <property type="project" value="UniProtKB-ARBA"/>
</dbReference>
<dbReference type="PANTHER" id="PTHR11550:SF0">
    <property type="entry name" value="CTP SYNTHASE-RELATED"/>
    <property type="match status" value="1"/>
</dbReference>
<comment type="catalytic activity">
    <reaction evidence="11">
        <text>UTP + NH4(+) + ATP = CTP + ADP + phosphate + 2 H(+)</text>
        <dbReference type="Rhea" id="RHEA:16597"/>
        <dbReference type="ChEBI" id="CHEBI:15378"/>
        <dbReference type="ChEBI" id="CHEBI:28938"/>
        <dbReference type="ChEBI" id="CHEBI:30616"/>
        <dbReference type="ChEBI" id="CHEBI:37563"/>
        <dbReference type="ChEBI" id="CHEBI:43474"/>
        <dbReference type="ChEBI" id="CHEBI:46398"/>
        <dbReference type="ChEBI" id="CHEBI:456216"/>
    </reaction>
</comment>
<comment type="catalytic activity">
    <reaction evidence="11">
        <text>L-glutamine + H2O = L-glutamate + NH4(+)</text>
        <dbReference type="Rhea" id="RHEA:15889"/>
        <dbReference type="ChEBI" id="CHEBI:15377"/>
        <dbReference type="ChEBI" id="CHEBI:28938"/>
        <dbReference type="ChEBI" id="CHEBI:29985"/>
        <dbReference type="ChEBI" id="CHEBI:58359"/>
    </reaction>
</comment>
<comment type="activity regulation">
    <text evidence="11">Allosterically activated by GTP, when glutamine is the substrate; GTP has no effect on the reaction when ammonia is the substrate. The allosteric effector GTP functions by stabilizing the protein conformation that binds the tetrahedral intermediate(s) formed during glutamine hydrolysis. Inhibited by the product CTP, via allosteric rather than competitive inhibition.</text>
</comment>
<evidence type="ECO:0000256" key="4">
    <source>
        <dbReference type="ARBA" id="ARBA00022723"/>
    </source>
</evidence>
<dbReference type="Pfam" id="PF00117">
    <property type="entry name" value="GATase"/>
    <property type="match status" value="1"/>
</dbReference>
<evidence type="ECO:0000256" key="7">
    <source>
        <dbReference type="ARBA" id="ARBA00022842"/>
    </source>
</evidence>
<dbReference type="Gene3D" id="3.40.50.300">
    <property type="entry name" value="P-loop containing nucleotide triphosphate hydrolases"/>
    <property type="match status" value="1"/>
</dbReference>
<feature type="binding site" evidence="11">
    <location>
        <position position="247"/>
    </location>
    <ligand>
        <name>ATP</name>
        <dbReference type="ChEBI" id="CHEBI:30616"/>
    </ligand>
</feature>
<proteinExistence type="inferred from homology"/>
<evidence type="ECO:0000256" key="10">
    <source>
        <dbReference type="ARBA" id="ARBA00047781"/>
    </source>
</evidence>
<keyword evidence="6 11" id="KW-0067">ATP-binding</keyword>
<comment type="caution">
    <text evidence="14">The sequence shown here is derived from an EMBL/GenBank/DDBJ whole genome shotgun (WGS) entry which is preliminary data.</text>
</comment>
<comment type="miscellaneous">
    <text evidence="11">CTPSs have evolved a hybrid strategy for distinguishing between UTP and CTP. The overlapping regions of the product feedback inhibitory and substrate sites recognize a common feature in both compounds, the triphosphate moiety. To differentiate isosteric substrate and product pyrimidine rings, an additional pocket far from the expected kinase/ligase catalytic site, specifically recognizes the cytosine and ribose portions of the product inhibitor.</text>
</comment>
<feature type="binding site" evidence="11">
    <location>
        <position position="146"/>
    </location>
    <ligand>
        <name>Mg(2+)</name>
        <dbReference type="ChEBI" id="CHEBI:18420"/>
    </ligand>
</feature>
<feature type="binding site" evidence="11">
    <location>
        <position position="472"/>
    </location>
    <ligand>
        <name>L-glutamine</name>
        <dbReference type="ChEBI" id="CHEBI:58359"/>
    </ligand>
</feature>
<feature type="active site" description="Nucleophile; for glutamine hydrolysis" evidence="11">
    <location>
        <position position="388"/>
    </location>
</feature>
<comment type="function">
    <text evidence="11">Catalyzes the ATP-dependent amination of UTP to CTP with either L-glutamine or ammonia as the source of nitrogen. Regulates intracellular CTP levels through interactions with the four ribonucleotide triphosphates.</text>
</comment>
<comment type="pathway">
    <text evidence="1 11">Pyrimidine metabolism; CTP biosynthesis via de novo pathway; CTP from UDP: step 2/2.</text>
</comment>
<dbReference type="InterPro" id="IPR033828">
    <property type="entry name" value="GATase1_CTP_Synthase"/>
</dbReference>
<feature type="binding site" evidence="11">
    <location>
        <begin position="193"/>
        <end position="198"/>
    </location>
    <ligand>
        <name>CTP</name>
        <dbReference type="ChEBI" id="CHEBI:37563"/>
        <note>allosteric inhibitor</note>
    </ligand>
</feature>
<feature type="region of interest" description="Amidoligase domain" evidence="11">
    <location>
        <begin position="1"/>
        <end position="272"/>
    </location>
</feature>
<dbReference type="GO" id="GO:0042802">
    <property type="term" value="F:identical protein binding"/>
    <property type="evidence" value="ECO:0007669"/>
    <property type="project" value="TreeGrafter"/>
</dbReference>
<dbReference type="InterPro" id="IPR029062">
    <property type="entry name" value="Class_I_gatase-like"/>
</dbReference>
<evidence type="ECO:0000256" key="11">
    <source>
        <dbReference type="HAMAP-Rule" id="MF_01227"/>
    </source>
</evidence>
<dbReference type="CDD" id="cd01746">
    <property type="entry name" value="GATase1_CTP_Synthase"/>
    <property type="match status" value="1"/>
</dbReference>
<dbReference type="GO" id="GO:0005524">
    <property type="term" value="F:ATP binding"/>
    <property type="evidence" value="ECO:0007669"/>
    <property type="project" value="UniProtKB-KW"/>
</dbReference>
<evidence type="ECO:0000256" key="8">
    <source>
        <dbReference type="ARBA" id="ARBA00022962"/>
    </source>
</evidence>
<gene>
    <name evidence="11" type="primary">pyrG</name>
    <name evidence="14" type="ORF">COT25_04600</name>
</gene>
<evidence type="ECO:0000256" key="3">
    <source>
        <dbReference type="ARBA" id="ARBA00022598"/>
    </source>
</evidence>
<dbReference type="InterPro" id="IPR027417">
    <property type="entry name" value="P-loop_NTPase"/>
</dbReference>
<dbReference type="GO" id="GO:0005829">
    <property type="term" value="C:cytosol"/>
    <property type="evidence" value="ECO:0007669"/>
    <property type="project" value="TreeGrafter"/>
</dbReference>
<dbReference type="InterPro" id="IPR017456">
    <property type="entry name" value="CTP_synthase_N"/>
</dbReference>
<organism evidence="14 15">
    <name type="scientific">Candidatus Kerfeldbacteria bacterium CG08_land_8_20_14_0_20_42_7</name>
    <dbReference type="NCBI Taxonomy" id="2014245"/>
    <lineage>
        <taxon>Bacteria</taxon>
        <taxon>Candidatus Kerfeldiibacteriota</taxon>
    </lineage>
</organism>
<feature type="binding site" evidence="11">
    <location>
        <begin position="389"/>
        <end position="392"/>
    </location>
    <ligand>
        <name>L-glutamine</name>
        <dbReference type="ChEBI" id="CHEBI:58359"/>
    </ligand>
</feature>
<keyword evidence="7 11" id="KW-0460">Magnesium</keyword>
<feature type="binding site" evidence="11">
    <location>
        <position position="76"/>
    </location>
    <ligand>
        <name>Mg(2+)</name>
        <dbReference type="ChEBI" id="CHEBI:18420"/>
    </ligand>
</feature>
<dbReference type="InterPro" id="IPR017926">
    <property type="entry name" value="GATASE"/>
</dbReference>
<feature type="binding site" evidence="11">
    <location>
        <begin position="153"/>
        <end position="155"/>
    </location>
    <ligand>
        <name>CTP</name>
        <dbReference type="ChEBI" id="CHEBI:37563"/>
        <note>allosteric inhibitor</note>
    </ligand>
</feature>
<accession>A0A2H0YRP0</accession>
<feature type="active site" evidence="11">
    <location>
        <position position="517"/>
    </location>
</feature>
<keyword evidence="9 11" id="KW-0665">Pyrimidine biosynthesis</keyword>
<evidence type="ECO:0000256" key="1">
    <source>
        <dbReference type="ARBA" id="ARBA00005171"/>
    </source>
</evidence>
<dbReference type="Proteomes" id="UP000228711">
    <property type="component" value="Unassembled WGS sequence"/>
</dbReference>
<dbReference type="SUPFAM" id="SSF52317">
    <property type="entry name" value="Class I glutamine amidotransferase-like"/>
    <property type="match status" value="1"/>
</dbReference>
<feature type="binding site" evidence="11">
    <location>
        <position position="18"/>
    </location>
    <ligand>
        <name>CTP</name>
        <dbReference type="ChEBI" id="CHEBI:37563"/>
        <note>allosteric inhibitor</note>
    </ligand>
</feature>
<feature type="binding site" evidence="11">
    <location>
        <position position="361"/>
    </location>
    <ligand>
        <name>L-glutamine</name>
        <dbReference type="ChEBI" id="CHEBI:58359"/>
    </ligand>
</feature>
<dbReference type="EC" id="6.3.4.2" evidence="11"/>
<feature type="binding site" evidence="11">
    <location>
        <begin position="19"/>
        <end position="24"/>
    </location>
    <ligand>
        <name>ATP</name>
        <dbReference type="ChEBI" id="CHEBI:30616"/>
    </ligand>
</feature>
<keyword evidence="4 11" id="KW-0479">Metal-binding</keyword>
<dbReference type="CDD" id="cd03113">
    <property type="entry name" value="CTPS_N"/>
    <property type="match status" value="1"/>
</dbReference>
<dbReference type="Pfam" id="PF06418">
    <property type="entry name" value="CTP_synth_N"/>
    <property type="match status" value="1"/>
</dbReference>
<feature type="domain" description="Glutamine amidotransferase" evidence="12">
    <location>
        <begin position="308"/>
        <end position="536"/>
    </location>
</feature>
<evidence type="ECO:0000256" key="9">
    <source>
        <dbReference type="ARBA" id="ARBA00022975"/>
    </source>
</evidence>
<dbReference type="InterPro" id="IPR004468">
    <property type="entry name" value="CTP_synthase"/>
</dbReference>
<evidence type="ECO:0000259" key="12">
    <source>
        <dbReference type="Pfam" id="PF00117"/>
    </source>
</evidence>
<dbReference type="UniPathway" id="UPA00159">
    <property type="reaction ID" value="UER00277"/>
</dbReference>
<dbReference type="FunFam" id="3.40.50.880:FF:000002">
    <property type="entry name" value="CTP synthase"/>
    <property type="match status" value="1"/>
</dbReference>
<evidence type="ECO:0000256" key="5">
    <source>
        <dbReference type="ARBA" id="ARBA00022741"/>
    </source>
</evidence>
<evidence type="ECO:0000313" key="15">
    <source>
        <dbReference type="Proteomes" id="UP000228711"/>
    </source>
</evidence>
<feature type="binding site" evidence="11">
    <location>
        <position position="76"/>
    </location>
    <ligand>
        <name>ATP</name>
        <dbReference type="ChEBI" id="CHEBI:30616"/>
    </ligand>
</feature>
<dbReference type="PROSITE" id="PS51273">
    <property type="entry name" value="GATASE_TYPE_1"/>
    <property type="match status" value="1"/>
</dbReference>
<evidence type="ECO:0000256" key="2">
    <source>
        <dbReference type="ARBA" id="ARBA00007533"/>
    </source>
</evidence>
<feature type="binding site" evidence="11">
    <location>
        <begin position="193"/>
        <end position="198"/>
    </location>
    <ligand>
        <name>UTP</name>
        <dbReference type="ChEBI" id="CHEBI:46398"/>
    </ligand>
</feature>
<protein>
    <recommendedName>
        <fullName evidence="11">CTP synthase</fullName>
        <ecNumber evidence="11">6.3.4.2</ecNumber>
    </recommendedName>
    <alternativeName>
        <fullName evidence="11">Cytidine 5'-triphosphate synthase</fullName>
    </alternativeName>
    <alternativeName>
        <fullName evidence="11">Cytidine triphosphate synthetase</fullName>
        <shortName evidence="11">CTP synthetase</shortName>
        <shortName evidence="11">CTPS</shortName>
    </alternativeName>
    <alternativeName>
        <fullName evidence="11">UTP--ammonia ligase</fullName>
    </alternativeName>
</protein>
<feature type="binding site" evidence="11">
    <location>
        <position position="18"/>
    </location>
    <ligand>
        <name>UTP</name>
        <dbReference type="ChEBI" id="CHEBI:46398"/>
    </ligand>
</feature>
<keyword evidence="5 11" id="KW-0547">Nucleotide-binding</keyword>
<dbReference type="EMBL" id="PEXV01000146">
    <property type="protein sequence ID" value="PIS41158.1"/>
    <property type="molecule type" value="Genomic_DNA"/>
</dbReference>
<feature type="binding site" evidence="11">
    <location>
        <position position="412"/>
    </location>
    <ligand>
        <name>L-glutamine</name>
        <dbReference type="ChEBI" id="CHEBI:58359"/>
    </ligand>
</feature>
<dbReference type="SUPFAM" id="SSF52540">
    <property type="entry name" value="P-loop containing nucleoside triphosphate hydrolases"/>
    <property type="match status" value="1"/>
</dbReference>
<dbReference type="GO" id="GO:0019856">
    <property type="term" value="P:pyrimidine nucleobase biosynthetic process"/>
    <property type="evidence" value="ECO:0007669"/>
    <property type="project" value="TreeGrafter"/>
</dbReference>
<evidence type="ECO:0000256" key="6">
    <source>
        <dbReference type="ARBA" id="ARBA00022840"/>
    </source>
</evidence>
<evidence type="ECO:0000259" key="13">
    <source>
        <dbReference type="Pfam" id="PF06418"/>
    </source>
</evidence>
<feature type="binding site" evidence="11">
    <location>
        <position position="229"/>
    </location>
    <ligand>
        <name>UTP</name>
        <dbReference type="ChEBI" id="CHEBI:46398"/>
    </ligand>
</feature>
<comment type="caution">
    <text evidence="11">Lacks conserved residue(s) required for the propagation of feature annotation.</text>
</comment>
<dbReference type="GO" id="GO:0046872">
    <property type="term" value="F:metal ion binding"/>
    <property type="evidence" value="ECO:0007669"/>
    <property type="project" value="UniProtKB-KW"/>
</dbReference>
<comment type="similarity">
    <text evidence="2 11">Belongs to the CTP synthase family.</text>
</comment>
<reference evidence="15" key="1">
    <citation type="submission" date="2017-09" db="EMBL/GenBank/DDBJ databases">
        <title>Depth-based differentiation of microbial function through sediment-hosted aquifers and enrichment of novel symbionts in the deep terrestrial subsurface.</title>
        <authorList>
            <person name="Probst A.J."/>
            <person name="Ladd B."/>
            <person name="Jarett J.K."/>
            <person name="Geller-Mcgrath D.E."/>
            <person name="Sieber C.M.K."/>
            <person name="Emerson J.B."/>
            <person name="Anantharaman K."/>
            <person name="Thomas B.C."/>
            <person name="Malmstrom R."/>
            <person name="Stieglmeier M."/>
            <person name="Klingl A."/>
            <person name="Woyke T."/>
            <person name="Ryan C.M."/>
            <person name="Banfield J.F."/>
        </authorList>
    </citation>
    <scope>NUCLEOTIDE SEQUENCE [LARGE SCALE GENOMIC DNA]</scope>
</reference>
<name>A0A2H0YRP0_9BACT</name>
<feature type="domain" description="CTP synthase N-terminal" evidence="13">
    <location>
        <begin position="8"/>
        <end position="271"/>
    </location>
</feature>
<dbReference type="GO" id="GO:0003883">
    <property type="term" value="F:CTP synthase activity"/>
    <property type="evidence" value="ECO:0007669"/>
    <property type="project" value="UniProtKB-UniRule"/>
</dbReference>
<dbReference type="AlphaFoldDB" id="A0A2H0YRP0"/>
<dbReference type="HAMAP" id="MF_01227">
    <property type="entry name" value="PyrG"/>
    <property type="match status" value="1"/>
</dbReference>
<dbReference type="GO" id="GO:0044210">
    <property type="term" value="P:'de novo' CTP biosynthetic process"/>
    <property type="evidence" value="ECO:0007669"/>
    <property type="project" value="UniProtKB-UniRule"/>
</dbReference>
<evidence type="ECO:0000313" key="14">
    <source>
        <dbReference type="EMBL" id="PIS41158.1"/>
    </source>
</evidence>
<feature type="active site" evidence="11">
    <location>
        <position position="519"/>
    </location>
</feature>
<keyword evidence="3 11" id="KW-0436">Ligase</keyword>
<dbReference type="NCBIfam" id="NF003792">
    <property type="entry name" value="PRK05380.1"/>
    <property type="match status" value="1"/>
</dbReference>